<dbReference type="Proteomes" id="UP001341281">
    <property type="component" value="Chromosome 07"/>
</dbReference>
<gene>
    <name evidence="1" type="ORF">U9M48_033322</name>
</gene>
<organism evidence="1 2">
    <name type="scientific">Paspalum notatum var. saurae</name>
    <dbReference type="NCBI Taxonomy" id="547442"/>
    <lineage>
        <taxon>Eukaryota</taxon>
        <taxon>Viridiplantae</taxon>
        <taxon>Streptophyta</taxon>
        <taxon>Embryophyta</taxon>
        <taxon>Tracheophyta</taxon>
        <taxon>Spermatophyta</taxon>
        <taxon>Magnoliopsida</taxon>
        <taxon>Liliopsida</taxon>
        <taxon>Poales</taxon>
        <taxon>Poaceae</taxon>
        <taxon>PACMAD clade</taxon>
        <taxon>Panicoideae</taxon>
        <taxon>Andropogonodae</taxon>
        <taxon>Paspaleae</taxon>
        <taxon>Paspalinae</taxon>
        <taxon>Paspalum</taxon>
    </lineage>
</organism>
<proteinExistence type="predicted"/>
<evidence type="ECO:0000313" key="1">
    <source>
        <dbReference type="EMBL" id="WVZ86563.1"/>
    </source>
</evidence>
<protein>
    <submittedName>
        <fullName evidence="1">Uncharacterized protein</fullName>
    </submittedName>
</protein>
<dbReference type="AlphaFoldDB" id="A0AAQ3X5E8"/>
<sequence>MTAAARPLPPPLPRPLLPSPGRLFPRPLLPSPGWIHHSSLSLSALPTSSTGSAAAAAQSSAHLFLLRVSSARVSHATQPPTRAEAPSSLLRQACRGDEGGPRRGGPRCMTAAQRGGGLPLTAASAAPVSPPPPMAPDPLTAAHFCVQADPRYDFLFLKHYLDDKRLDFKLMLVSSINHCLLLHCHPENVNGVETQVPINDAYMGSSNSFTTFTGLSTVPSEIDDISIQNLLQGSNLAPATK</sequence>
<evidence type="ECO:0000313" key="2">
    <source>
        <dbReference type="Proteomes" id="UP001341281"/>
    </source>
</evidence>
<dbReference type="EMBL" id="CP144751">
    <property type="protein sequence ID" value="WVZ86563.1"/>
    <property type="molecule type" value="Genomic_DNA"/>
</dbReference>
<name>A0AAQ3X5E8_PASNO</name>
<keyword evidence="2" id="KW-1185">Reference proteome</keyword>
<reference evidence="1 2" key="1">
    <citation type="submission" date="2024-02" db="EMBL/GenBank/DDBJ databases">
        <title>High-quality chromosome-scale genome assembly of Pensacola bahiagrass (Paspalum notatum Flugge var. saurae).</title>
        <authorList>
            <person name="Vega J.M."/>
            <person name="Podio M."/>
            <person name="Orjuela J."/>
            <person name="Siena L.A."/>
            <person name="Pessino S.C."/>
            <person name="Combes M.C."/>
            <person name="Mariac C."/>
            <person name="Albertini E."/>
            <person name="Pupilli F."/>
            <person name="Ortiz J.P.A."/>
            <person name="Leblanc O."/>
        </authorList>
    </citation>
    <scope>NUCLEOTIDE SEQUENCE [LARGE SCALE GENOMIC DNA]</scope>
    <source>
        <strain evidence="1">R1</strain>
        <tissue evidence="1">Leaf</tissue>
    </source>
</reference>
<accession>A0AAQ3X5E8</accession>